<gene>
    <name evidence="1" type="ORF">METZ01_LOCUS179803</name>
</gene>
<evidence type="ECO:0008006" key="2">
    <source>
        <dbReference type="Google" id="ProtNLM"/>
    </source>
</evidence>
<organism evidence="1">
    <name type="scientific">marine metagenome</name>
    <dbReference type="NCBI Taxonomy" id="408172"/>
    <lineage>
        <taxon>unclassified sequences</taxon>
        <taxon>metagenomes</taxon>
        <taxon>ecological metagenomes</taxon>
    </lineage>
</organism>
<evidence type="ECO:0000313" key="1">
    <source>
        <dbReference type="EMBL" id="SVB26949.1"/>
    </source>
</evidence>
<sequence>MAKETQVHGASVAEVILNAYEHAYEQGWTDGLPIIPPSEELVQRFVAASSREAKESIGVLPPRSGVATVEVIAVNAVMAGCRPEYMPVIIAALEAITDPAFPLELIQVTTNPMTPLLLLNGPIRHQLDINYGAGCLGPGWRANATIGRAVRLILLNVGGALPGIYSKSSFASPLRYSYVLGENEEENPWGSFHTDRDFDPEDSTVTVFRATNYVNISGGEGVGPEEILRHIATAMPPMYLGGEGAMILLGVNHARNLYDAGVSKQEIQQKLWEYAVVREDHFAADFVATEKAAGRTGPGVVRRTRLPEQIYVLVAGGPGPQDVYISADMPQTRLIPR</sequence>
<name>A0A382CM41_9ZZZZ</name>
<reference evidence="1" key="1">
    <citation type="submission" date="2018-05" db="EMBL/GenBank/DDBJ databases">
        <authorList>
            <person name="Lanie J.A."/>
            <person name="Ng W.-L."/>
            <person name="Kazmierczak K.M."/>
            <person name="Andrzejewski T.M."/>
            <person name="Davidsen T.M."/>
            <person name="Wayne K.J."/>
            <person name="Tettelin H."/>
            <person name="Glass J.I."/>
            <person name="Rusch D."/>
            <person name="Podicherti R."/>
            <person name="Tsui H.-C.T."/>
            <person name="Winkler M.E."/>
        </authorList>
    </citation>
    <scope>NUCLEOTIDE SEQUENCE</scope>
</reference>
<proteinExistence type="predicted"/>
<accession>A0A382CM41</accession>
<dbReference type="EMBL" id="UINC01035093">
    <property type="protein sequence ID" value="SVB26949.1"/>
    <property type="molecule type" value="Genomic_DNA"/>
</dbReference>
<protein>
    <recommendedName>
        <fullName evidence="2">Thioredoxin</fullName>
    </recommendedName>
</protein>
<dbReference type="AlphaFoldDB" id="A0A382CM41"/>